<dbReference type="InterPro" id="IPR018723">
    <property type="entry name" value="DUF2254_membrane"/>
</dbReference>
<accession>A0A418SEM2</accession>
<gene>
    <name evidence="1" type="ORF">PSAL_009140</name>
</gene>
<dbReference type="OrthoDB" id="2955631at2"/>
<evidence type="ECO:0000313" key="2">
    <source>
        <dbReference type="Proteomes" id="UP000283786"/>
    </source>
</evidence>
<keyword evidence="2" id="KW-1185">Reference proteome</keyword>
<organism evidence="1 2">
    <name type="scientific">Pseudooceanicola algae</name>
    <dbReference type="NCBI Taxonomy" id="1537215"/>
    <lineage>
        <taxon>Bacteria</taxon>
        <taxon>Pseudomonadati</taxon>
        <taxon>Pseudomonadota</taxon>
        <taxon>Alphaproteobacteria</taxon>
        <taxon>Rhodobacterales</taxon>
        <taxon>Paracoccaceae</taxon>
        <taxon>Pseudooceanicola</taxon>
    </lineage>
</organism>
<reference evidence="1 2" key="1">
    <citation type="submission" date="2020-08" db="EMBL/GenBank/DDBJ databases">
        <title>Genome sequence of Rhodobacteraceae bacterium Lw-13e.</title>
        <authorList>
            <person name="Poehlein A."/>
            <person name="Wolter L."/>
            <person name="Daniel R."/>
            <person name="Brinkhoff T."/>
        </authorList>
    </citation>
    <scope>NUCLEOTIDE SEQUENCE [LARGE SCALE GENOMIC DNA]</scope>
    <source>
        <strain evidence="1 2">Lw-13e</strain>
    </source>
</reference>
<dbReference type="EMBL" id="CP060436">
    <property type="protein sequence ID" value="QPM89689.1"/>
    <property type="molecule type" value="Genomic_DNA"/>
</dbReference>
<dbReference type="Proteomes" id="UP000283786">
    <property type="component" value="Chromosome"/>
</dbReference>
<dbReference type="Pfam" id="PF10011">
    <property type="entry name" value="DUF2254"/>
    <property type="match status" value="1"/>
</dbReference>
<name>A0A418SEM2_9RHOB</name>
<evidence type="ECO:0008006" key="3">
    <source>
        <dbReference type="Google" id="ProtNLM"/>
    </source>
</evidence>
<dbReference type="KEGG" id="palw:PSAL_009140"/>
<sequence length="390" mass="42568">MLPSLLRKIHEFSRRLVVRVLLIALLAVLAVLLSKLLGRGLPEGLEGRVGAEAVDRLLSIIANSMLAVTTFSLTVMAAAHRNVSTLWTPRAHQILLEDTTTHTVLATFVGAYLFALLAIILKEMDIFEGPGLVVLFAMTLLVILLIVAAIIRWISHLEMLGSLIGTAQKIEDKTREAWKIRSEFPCLGASPLEATRIPEGATGIRAPQTGYLQEIYQDLLQEAAKKADGRIWITVPVGGFIYQGQVFAHCEGDLGEGVLENIRIGSLRDFVQDPHFGLTCLSEIAVRGLSPGVNDPGTAVDMLRRITRILLDGACARHDGPLHDRLFLPPLDVDALVNRPLWPVLMDGAGRPEMVGPVDETLTALESHDHDGIAEAARALRRKARDLKAD</sequence>
<protein>
    <recommendedName>
        <fullName evidence="3">DUF2254 domain-containing protein</fullName>
    </recommendedName>
</protein>
<proteinExistence type="predicted"/>
<evidence type="ECO:0000313" key="1">
    <source>
        <dbReference type="EMBL" id="QPM89689.1"/>
    </source>
</evidence>
<dbReference type="RefSeq" id="WP_119840086.1">
    <property type="nucleotide sequence ID" value="NZ_CP060436.1"/>
</dbReference>
<dbReference type="AlphaFoldDB" id="A0A418SEM2"/>